<evidence type="ECO:0000313" key="3">
    <source>
        <dbReference type="Proteomes" id="UP000688137"/>
    </source>
</evidence>
<gene>
    <name evidence="2" type="ORF">PPRIM_AZ9-3.1.T1500066</name>
</gene>
<keyword evidence="3" id="KW-1185">Reference proteome</keyword>
<keyword evidence="1" id="KW-0472">Membrane</keyword>
<dbReference type="EMBL" id="CAJJDM010000155">
    <property type="protein sequence ID" value="CAD8112162.1"/>
    <property type="molecule type" value="Genomic_DNA"/>
</dbReference>
<keyword evidence="1" id="KW-1133">Transmembrane helix</keyword>
<evidence type="ECO:0008006" key="4">
    <source>
        <dbReference type="Google" id="ProtNLM"/>
    </source>
</evidence>
<accession>A0A8S1Q978</accession>
<sequence length="219" mass="25396">MSYSPLSYAQTSLQFEDVIAYIPPYGNYTQIPIGVLQDQYLALLFRSPVGQKAQHLVAMYNISKIKQTYNLSNQLNYNSTIQMEGGYYFNESFENILQIALVSQTNNISQFLLVLSKNETMNQTDVTLLVYNQSIYFQCSDVSQLSKNYDYYLVASNSFYNYNISITIQHEQLSNPTWAWILLVLTIIICTALVIEFWKKIKMQNLEQNKSTELLEIEM</sequence>
<dbReference type="Proteomes" id="UP000688137">
    <property type="component" value="Unassembled WGS sequence"/>
</dbReference>
<evidence type="ECO:0000256" key="1">
    <source>
        <dbReference type="SAM" id="Phobius"/>
    </source>
</evidence>
<keyword evidence="1" id="KW-0812">Transmembrane</keyword>
<organism evidence="2 3">
    <name type="scientific">Paramecium primaurelia</name>
    <dbReference type="NCBI Taxonomy" id="5886"/>
    <lineage>
        <taxon>Eukaryota</taxon>
        <taxon>Sar</taxon>
        <taxon>Alveolata</taxon>
        <taxon>Ciliophora</taxon>
        <taxon>Intramacronucleata</taxon>
        <taxon>Oligohymenophorea</taxon>
        <taxon>Peniculida</taxon>
        <taxon>Parameciidae</taxon>
        <taxon>Paramecium</taxon>
    </lineage>
</organism>
<dbReference type="AlphaFoldDB" id="A0A8S1Q978"/>
<comment type="caution">
    <text evidence="2">The sequence shown here is derived from an EMBL/GenBank/DDBJ whole genome shotgun (WGS) entry which is preliminary data.</text>
</comment>
<feature type="transmembrane region" description="Helical" evidence="1">
    <location>
        <begin position="178"/>
        <end position="198"/>
    </location>
</feature>
<reference evidence="2" key="1">
    <citation type="submission" date="2021-01" db="EMBL/GenBank/DDBJ databases">
        <authorList>
            <consortium name="Genoscope - CEA"/>
            <person name="William W."/>
        </authorList>
    </citation>
    <scope>NUCLEOTIDE SEQUENCE</scope>
</reference>
<protein>
    <recommendedName>
        <fullName evidence="4">Transmembrane protein</fullName>
    </recommendedName>
</protein>
<proteinExistence type="predicted"/>
<evidence type="ECO:0000313" key="2">
    <source>
        <dbReference type="EMBL" id="CAD8112162.1"/>
    </source>
</evidence>
<name>A0A8S1Q978_PARPR</name>